<comment type="caution">
    <text evidence="3">The sequence shown here is derived from an EMBL/GenBank/DDBJ whole genome shotgun (WGS) entry which is preliminary data.</text>
</comment>
<feature type="domain" description="YCII-related" evidence="2">
    <location>
        <begin position="9"/>
        <end position="83"/>
    </location>
</feature>
<dbReference type="RefSeq" id="WP_244021833.1">
    <property type="nucleotide sequence ID" value="NZ_JALHLF010000059.1"/>
</dbReference>
<dbReference type="Gene3D" id="3.30.70.1060">
    <property type="entry name" value="Dimeric alpha+beta barrel"/>
    <property type="match status" value="1"/>
</dbReference>
<evidence type="ECO:0000256" key="1">
    <source>
        <dbReference type="ARBA" id="ARBA00007689"/>
    </source>
</evidence>
<evidence type="ECO:0000313" key="3">
    <source>
        <dbReference type="EMBL" id="MCJ2183745.1"/>
    </source>
</evidence>
<dbReference type="EMBL" id="JALHLF010000059">
    <property type="protein sequence ID" value="MCJ2183745.1"/>
    <property type="molecule type" value="Genomic_DNA"/>
</dbReference>
<sequence>MGTFILSLRYTGSLEDIDAVLPDHAAWLKGNHEAGHFLGWGRKIPREGGVILARGESAEAVAALAASDPFARAGLATVEVIEWAPAFLDPSVAGLQP</sequence>
<dbReference type="PANTHER" id="PTHR37828">
    <property type="entry name" value="GSR2449 PROTEIN"/>
    <property type="match status" value="1"/>
</dbReference>
<dbReference type="Proteomes" id="UP001162881">
    <property type="component" value="Unassembled WGS sequence"/>
</dbReference>
<proteinExistence type="inferred from homology"/>
<gene>
    <name evidence="3" type="ORF">MTR62_13745</name>
</gene>
<dbReference type="SUPFAM" id="SSF54909">
    <property type="entry name" value="Dimeric alpha+beta barrel"/>
    <property type="match status" value="1"/>
</dbReference>
<organism evidence="3 4">
    <name type="scientific">Novosphingobium organovorum</name>
    <dbReference type="NCBI Taxonomy" id="2930092"/>
    <lineage>
        <taxon>Bacteria</taxon>
        <taxon>Pseudomonadati</taxon>
        <taxon>Pseudomonadota</taxon>
        <taxon>Alphaproteobacteria</taxon>
        <taxon>Sphingomonadales</taxon>
        <taxon>Sphingomonadaceae</taxon>
        <taxon>Novosphingobium</taxon>
    </lineage>
</organism>
<dbReference type="InterPro" id="IPR011008">
    <property type="entry name" value="Dimeric_a/b-barrel"/>
</dbReference>
<dbReference type="Pfam" id="PF03795">
    <property type="entry name" value="YCII"/>
    <property type="match status" value="1"/>
</dbReference>
<name>A0ABT0BF96_9SPHN</name>
<evidence type="ECO:0000313" key="4">
    <source>
        <dbReference type="Proteomes" id="UP001162881"/>
    </source>
</evidence>
<evidence type="ECO:0000259" key="2">
    <source>
        <dbReference type="Pfam" id="PF03795"/>
    </source>
</evidence>
<dbReference type="PANTHER" id="PTHR37828:SF1">
    <property type="entry name" value="YCII-RELATED DOMAIN-CONTAINING PROTEIN"/>
    <property type="match status" value="1"/>
</dbReference>
<protein>
    <submittedName>
        <fullName evidence="3">YciI family protein</fullName>
    </submittedName>
</protein>
<dbReference type="InterPro" id="IPR005545">
    <property type="entry name" value="YCII"/>
</dbReference>
<keyword evidence="4" id="KW-1185">Reference proteome</keyword>
<accession>A0ABT0BF96</accession>
<reference evidence="3" key="1">
    <citation type="submission" date="2022-03" db="EMBL/GenBank/DDBJ databases">
        <title>Identification of a novel bacterium isolated from mangrove sediments.</title>
        <authorList>
            <person name="Pan X."/>
        </authorList>
    </citation>
    <scope>NUCLEOTIDE SEQUENCE</scope>
    <source>
        <strain evidence="3">B1949</strain>
    </source>
</reference>
<comment type="similarity">
    <text evidence="1">Belongs to the YciI family.</text>
</comment>